<feature type="domain" description="Potassium channel" evidence="10">
    <location>
        <begin position="119"/>
        <end position="195"/>
    </location>
</feature>
<feature type="transmembrane region" description="Helical" evidence="9">
    <location>
        <begin position="61"/>
        <end position="89"/>
    </location>
</feature>
<dbReference type="EMBL" id="HBGS01042786">
    <property type="protein sequence ID" value="CAD9453427.1"/>
    <property type="molecule type" value="Transcribed_RNA"/>
</dbReference>
<accession>A0A7S2DFV6</accession>
<dbReference type="GO" id="GO:0015271">
    <property type="term" value="F:outward rectifier potassium channel activity"/>
    <property type="evidence" value="ECO:0007669"/>
    <property type="project" value="TreeGrafter"/>
</dbReference>
<evidence type="ECO:0000256" key="1">
    <source>
        <dbReference type="ARBA" id="ARBA00004141"/>
    </source>
</evidence>
<comment type="subcellular location">
    <subcellularLocation>
        <location evidence="1">Membrane</location>
        <topology evidence="1">Multi-pass membrane protein</topology>
    </subcellularLocation>
</comment>
<evidence type="ECO:0000256" key="9">
    <source>
        <dbReference type="SAM" id="Phobius"/>
    </source>
</evidence>
<dbReference type="InterPro" id="IPR003280">
    <property type="entry name" value="2pore_dom_K_chnl"/>
</dbReference>
<evidence type="ECO:0000256" key="4">
    <source>
        <dbReference type="ARBA" id="ARBA00022989"/>
    </source>
</evidence>
<feature type="transmembrane region" description="Helical" evidence="9">
    <location>
        <begin position="172"/>
        <end position="200"/>
    </location>
</feature>
<keyword evidence="6 9" id="KW-0472">Membrane</keyword>
<evidence type="ECO:0000313" key="11">
    <source>
        <dbReference type="EMBL" id="CAD9453427.1"/>
    </source>
</evidence>
<evidence type="ECO:0000256" key="8">
    <source>
        <dbReference type="RuleBase" id="RU003857"/>
    </source>
</evidence>
<dbReference type="Gene3D" id="1.10.287.70">
    <property type="match status" value="2"/>
</dbReference>
<protein>
    <recommendedName>
        <fullName evidence="10">Potassium channel domain-containing protein</fullName>
    </recommendedName>
</protein>
<proteinExistence type="inferred from homology"/>
<dbReference type="GO" id="GO:0022841">
    <property type="term" value="F:potassium ion leak channel activity"/>
    <property type="evidence" value="ECO:0007669"/>
    <property type="project" value="TreeGrafter"/>
</dbReference>
<sequence>MYYIVACVFYCNVETVTTIDEDSGDKTTRHWTIDEALYFTTVTLTTVGYGDFAPKTDGGKLFTIIFIFLGLSVVFQIFSEIASLALAAAEAATMKAADDNPDDNSDPHFAKVAMSVGMILFFVFLSSFFFYFNEEFLQDGEKDFLNAFYWSFVTVTTVGYGDMAILKESSRIFSIFFIIVAVLVVATAIGNFSAVAAAMAREKKELDILNNLTAEDLMNMDEDEDGLTEAEYILGMLKLMESVDPKLVDRYKKEFRSKVEEVRNSISGSMPAEEVAKDGEARLTIDQLKALAKKFELDKIERMKKLQNKSVAVDFFVKPLNVLNDVVVSCTEDAASGVEDDAHESPVHMQMNELSSV</sequence>
<dbReference type="PRINTS" id="PR01333">
    <property type="entry name" value="2POREKCHANEL"/>
</dbReference>
<evidence type="ECO:0000256" key="2">
    <source>
        <dbReference type="ARBA" id="ARBA00022448"/>
    </source>
</evidence>
<evidence type="ECO:0000259" key="10">
    <source>
        <dbReference type="Pfam" id="PF07885"/>
    </source>
</evidence>
<reference evidence="11" key="1">
    <citation type="submission" date="2021-01" db="EMBL/GenBank/DDBJ databases">
        <authorList>
            <person name="Corre E."/>
            <person name="Pelletier E."/>
            <person name="Niang G."/>
            <person name="Scheremetjew M."/>
            <person name="Finn R."/>
            <person name="Kale V."/>
            <person name="Holt S."/>
            <person name="Cochrane G."/>
            <person name="Meng A."/>
            <person name="Brown T."/>
            <person name="Cohen L."/>
        </authorList>
    </citation>
    <scope>NUCLEOTIDE SEQUENCE</scope>
    <source>
        <strain evidence="11">CCMP1381</strain>
    </source>
</reference>
<dbReference type="SUPFAM" id="SSF81324">
    <property type="entry name" value="Voltage-gated potassium channels"/>
    <property type="match status" value="2"/>
</dbReference>
<gene>
    <name evidence="11" type="ORF">DSPE1174_LOCUS22061</name>
</gene>
<keyword evidence="2 8" id="KW-0813">Transport</keyword>
<keyword evidence="7 8" id="KW-0407">Ion channel</keyword>
<evidence type="ECO:0000256" key="5">
    <source>
        <dbReference type="ARBA" id="ARBA00023065"/>
    </source>
</evidence>
<keyword evidence="3 8" id="KW-0812">Transmembrane</keyword>
<name>A0A7S2DFV6_9STRA</name>
<keyword evidence="4 9" id="KW-1133">Transmembrane helix</keyword>
<feature type="transmembrane region" description="Helical" evidence="9">
    <location>
        <begin position="109"/>
        <end position="132"/>
    </location>
</feature>
<comment type="similarity">
    <text evidence="8">Belongs to the two pore domain potassium channel (TC 1.A.1.8) family.</text>
</comment>
<organism evidence="11">
    <name type="scientific">Octactis speculum</name>
    <dbReference type="NCBI Taxonomy" id="3111310"/>
    <lineage>
        <taxon>Eukaryota</taxon>
        <taxon>Sar</taxon>
        <taxon>Stramenopiles</taxon>
        <taxon>Ochrophyta</taxon>
        <taxon>Dictyochophyceae</taxon>
        <taxon>Dictyochales</taxon>
        <taxon>Dictyochaceae</taxon>
        <taxon>Octactis</taxon>
    </lineage>
</organism>
<dbReference type="PANTHER" id="PTHR11003">
    <property type="entry name" value="POTASSIUM CHANNEL, SUBFAMILY K"/>
    <property type="match status" value="1"/>
</dbReference>
<feature type="domain" description="Potassium channel" evidence="10">
    <location>
        <begin position="8"/>
        <end position="84"/>
    </location>
</feature>
<evidence type="ECO:0000256" key="6">
    <source>
        <dbReference type="ARBA" id="ARBA00023136"/>
    </source>
</evidence>
<evidence type="ECO:0000256" key="3">
    <source>
        <dbReference type="ARBA" id="ARBA00022692"/>
    </source>
</evidence>
<dbReference type="InterPro" id="IPR013099">
    <property type="entry name" value="K_chnl_dom"/>
</dbReference>
<keyword evidence="5 8" id="KW-0406">Ion transport</keyword>
<dbReference type="PANTHER" id="PTHR11003:SF291">
    <property type="entry name" value="IP11374P"/>
    <property type="match status" value="1"/>
</dbReference>
<evidence type="ECO:0000256" key="7">
    <source>
        <dbReference type="ARBA" id="ARBA00023303"/>
    </source>
</evidence>
<feature type="transmembrane region" description="Helical" evidence="9">
    <location>
        <begin position="144"/>
        <end position="166"/>
    </location>
</feature>
<dbReference type="GO" id="GO:0030322">
    <property type="term" value="P:stabilization of membrane potential"/>
    <property type="evidence" value="ECO:0007669"/>
    <property type="project" value="TreeGrafter"/>
</dbReference>
<dbReference type="AlphaFoldDB" id="A0A7S2DFV6"/>
<dbReference type="GO" id="GO:0005886">
    <property type="term" value="C:plasma membrane"/>
    <property type="evidence" value="ECO:0007669"/>
    <property type="project" value="TreeGrafter"/>
</dbReference>
<dbReference type="Pfam" id="PF07885">
    <property type="entry name" value="Ion_trans_2"/>
    <property type="match status" value="2"/>
</dbReference>